<comment type="caution">
    <text evidence="2">The sequence shown here is derived from an EMBL/GenBank/DDBJ whole genome shotgun (WGS) entry which is preliminary data.</text>
</comment>
<reference evidence="2" key="1">
    <citation type="submission" date="2023-02" db="EMBL/GenBank/DDBJ databases">
        <title>Actinokineospora globicatena NBRC 15670.</title>
        <authorList>
            <person name="Ichikawa N."/>
            <person name="Sato H."/>
            <person name="Tonouchi N."/>
        </authorList>
    </citation>
    <scope>NUCLEOTIDE SEQUENCE</scope>
    <source>
        <strain evidence="2">NBRC 15670</strain>
    </source>
</reference>
<feature type="domain" description="Methyltransferase" evidence="1">
    <location>
        <begin position="50"/>
        <end position="140"/>
    </location>
</feature>
<dbReference type="GO" id="GO:0008168">
    <property type="term" value="F:methyltransferase activity"/>
    <property type="evidence" value="ECO:0007669"/>
    <property type="project" value="UniProtKB-KW"/>
</dbReference>
<dbReference type="InterPro" id="IPR029063">
    <property type="entry name" value="SAM-dependent_MTases_sf"/>
</dbReference>
<keyword evidence="3" id="KW-1185">Reference proteome</keyword>
<keyword evidence="2" id="KW-0808">Transferase</keyword>
<dbReference type="GO" id="GO:0032259">
    <property type="term" value="P:methylation"/>
    <property type="evidence" value="ECO:0007669"/>
    <property type="project" value="UniProtKB-KW"/>
</dbReference>
<name>A0A9W6QQW6_9PSEU</name>
<accession>A0A9W6QQW6</accession>
<dbReference type="EMBL" id="BSSD01000011">
    <property type="protein sequence ID" value="GLW94883.1"/>
    <property type="molecule type" value="Genomic_DNA"/>
</dbReference>
<dbReference type="Pfam" id="PF13649">
    <property type="entry name" value="Methyltransf_25"/>
    <property type="match status" value="1"/>
</dbReference>
<organism evidence="2 3">
    <name type="scientific">Actinokineospora globicatena</name>
    <dbReference type="NCBI Taxonomy" id="103729"/>
    <lineage>
        <taxon>Bacteria</taxon>
        <taxon>Bacillati</taxon>
        <taxon>Actinomycetota</taxon>
        <taxon>Actinomycetes</taxon>
        <taxon>Pseudonocardiales</taxon>
        <taxon>Pseudonocardiaceae</taxon>
        <taxon>Actinokineospora</taxon>
    </lineage>
</organism>
<evidence type="ECO:0000313" key="2">
    <source>
        <dbReference type="EMBL" id="GLW94883.1"/>
    </source>
</evidence>
<dbReference type="CDD" id="cd02440">
    <property type="entry name" value="AdoMet_MTases"/>
    <property type="match status" value="1"/>
</dbReference>
<gene>
    <name evidence="2" type="ORF">Aglo03_56990</name>
</gene>
<dbReference type="PANTHER" id="PTHR42912">
    <property type="entry name" value="METHYLTRANSFERASE"/>
    <property type="match status" value="1"/>
</dbReference>
<evidence type="ECO:0000313" key="3">
    <source>
        <dbReference type="Proteomes" id="UP001165042"/>
    </source>
</evidence>
<dbReference type="Gene3D" id="3.40.50.150">
    <property type="entry name" value="Vaccinia Virus protein VP39"/>
    <property type="match status" value="1"/>
</dbReference>
<dbReference type="InterPro" id="IPR050508">
    <property type="entry name" value="Methyltransf_Superfamily"/>
</dbReference>
<dbReference type="PANTHER" id="PTHR42912:SF95">
    <property type="entry name" value="METHYLTRANSFERASE TYPE 11 DOMAIN-CONTAINING PROTEIN"/>
    <property type="match status" value="1"/>
</dbReference>
<proteinExistence type="predicted"/>
<dbReference type="SUPFAM" id="SSF53335">
    <property type="entry name" value="S-adenosyl-L-methionine-dependent methyltransferases"/>
    <property type="match status" value="1"/>
</dbReference>
<dbReference type="InterPro" id="IPR041698">
    <property type="entry name" value="Methyltransf_25"/>
</dbReference>
<evidence type="ECO:0000259" key="1">
    <source>
        <dbReference type="Pfam" id="PF13649"/>
    </source>
</evidence>
<protein>
    <submittedName>
        <fullName evidence="2">Methyltransferase</fullName>
    </submittedName>
</protein>
<dbReference type="AlphaFoldDB" id="A0A9W6QQW6"/>
<sequence>MTEPPYITEARDTYDLVADDYEVRLRGDLERRSFDRAMLAAFAELVDGQVADLGCGPGRITAHLDSLGLSAFGIDLSPGMVAVARRRYPDLRFTVGSMLALDLPDNSVAGAVAWYSIIHTDPSDLPVLFAELHRVVAPGGYLLVAFKDGDERRHLKHAYGHDLSLRVYWLPTARVSEMLGAVGFAEVARLVRAAEPPEASAQGYLIMRKPA</sequence>
<keyword evidence="2" id="KW-0489">Methyltransferase</keyword>
<dbReference type="Proteomes" id="UP001165042">
    <property type="component" value="Unassembled WGS sequence"/>
</dbReference>
<dbReference type="RefSeq" id="WP_285612809.1">
    <property type="nucleotide sequence ID" value="NZ_BSSD01000011.1"/>
</dbReference>